<evidence type="ECO:0000256" key="1">
    <source>
        <dbReference type="SAM" id="MobiDB-lite"/>
    </source>
</evidence>
<keyword evidence="3" id="KW-1185">Reference proteome</keyword>
<evidence type="ECO:0000313" key="3">
    <source>
        <dbReference type="Proteomes" id="UP001601303"/>
    </source>
</evidence>
<organism evidence="2 3">
    <name type="scientific">Streptomyces hokutonensis</name>
    <dbReference type="NCBI Taxonomy" id="1306990"/>
    <lineage>
        <taxon>Bacteria</taxon>
        <taxon>Bacillati</taxon>
        <taxon>Actinomycetota</taxon>
        <taxon>Actinomycetes</taxon>
        <taxon>Kitasatosporales</taxon>
        <taxon>Streptomycetaceae</taxon>
        <taxon>Streptomyces</taxon>
    </lineage>
</organism>
<dbReference type="EMBL" id="JBIAHM010000019">
    <property type="protein sequence ID" value="MFE9605372.1"/>
    <property type="molecule type" value="Genomic_DNA"/>
</dbReference>
<sequence>MQNKHLIDIYTQGERIGFGLRLERTFALTAAHLLHRKFGPDVAKDLPPLHLQDGTEVSLVFCNTPSDLARLRIELNGTRDPLQNVGFSRVRKGEAWRATASPVPDKPLSGKVVEPNAEYYRDEHRHVKAMRLRCEGQIDDHAAYAGSPIEPEPQKSPPVVLGMLVESRGSHRLENNEAFAVSMAEMFRLLGSEKQPSANRSRAGYIHPQWTRPGPNRNPRKGN</sequence>
<evidence type="ECO:0000313" key="2">
    <source>
        <dbReference type="EMBL" id="MFE9605372.1"/>
    </source>
</evidence>
<dbReference type="Proteomes" id="UP001601303">
    <property type="component" value="Unassembled WGS sequence"/>
</dbReference>
<comment type="caution">
    <text evidence="2">The sequence shown here is derived from an EMBL/GenBank/DDBJ whole genome shotgun (WGS) entry which is preliminary data.</text>
</comment>
<gene>
    <name evidence="2" type="ORF">ACFYNQ_43360</name>
</gene>
<reference evidence="2 3" key="1">
    <citation type="submission" date="2024-10" db="EMBL/GenBank/DDBJ databases">
        <title>The Natural Products Discovery Center: Release of the First 8490 Sequenced Strains for Exploring Actinobacteria Biosynthetic Diversity.</title>
        <authorList>
            <person name="Kalkreuter E."/>
            <person name="Kautsar S.A."/>
            <person name="Yang D."/>
            <person name="Bader C.D."/>
            <person name="Teijaro C.N."/>
            <person name="Fluegel L."/>
            <person name="Davis C.M."/>
            <person name="Simpson J.R."/>
            <person name="Lauterbach L."/>
            <person name="Steele A.D."/>
            <person name="Gui C."/>
            <person name="Meng S."/>
            <person name="Li G."/>
            <person name="Viehrig K."/>
            <person name="Ye F."/>
            <person name="Su P."/>
            <person name="Kiefer A.F."/>
            <person name="Nichols A."/>
            <person name="Cepeda A.J."/>
            <person name="Yan W."/>
            <person name="Fan B."/>
            <person name="Jiang Y."/>
            <person name="Adhikari A."/>
            <person name="Zheng C.-J."/>
            <person name="Schuster L."/>
            <person name="Cowan T.M."/>
            <person name="Smanski M.J."/>
            <person name="Chevrette M.G."/>
            <person name="De Carvalho L.P.S."/>
            <person name="Shen B."/>
        </authorList>
    </citation>
    <scope>NUCLEOTIDE SEQUENCE [LARGE SCALE GENOMIC DNA]</scope>
    <source>
        <strain evidence="2 3">NPDC006488</strain>
    </source>
</reference>
<name>A0ABW6MGV5_9ACTN</name>
<dbReference type="RefSeq" id="WP_388114147.1">
    <property type="nucleotide sequence ID" value="NZ_JBIAHM010000019.1"/>
</dbReference>
<proteinExistence type="predicted"/>
<feature type="region of interest" description="Disordered" evidence="1">
    <location>
        <begin position="192"/>
        <end position="223"/>
    </location>
</feature>
<accession>A0ABW6MGV5</accession>
<protein>
    <submittedName>
        <fullName evidence="2">Uncharacterized protein</fullName>
    </submittedName>
</protein>